<reference evidence="2" key="1">
    <citation type="journal article" date="2019" name="Int. J. Syst. Evol. Microbiol.">
        <title>The Global Catalogue of Microorganisms (GCM) 10K type strain sequencing project: providing services to taxonomists for standard genome sequencing and annotation.</title>
        <authorList>
            <consortium name="The Broad Institute Genomics Platform"/>
            <consortium name="The Broad Institute Genome Sequencing Center for Infectious Disease"/>
            <person name="Wu L."/>
            <person name="Ma J."/>
        </authorList>
    </citation>
    <scope>NUCLEOTIDE SEQUENCE [LARGE SCALE GENOMIC DNA]</scope>
    <source>
        <strain evidence="2">JCM 16929</strain>
    </source>
</reference>
<name>A0ABP6ZMX9_9ACTN</name>
<dbReference type="PANTHER" id="PTHR48100">
    <property type="entry name" value="BROAD-SPECIFICITY PHOSPHATASE YOR283W-RELATED"/>
    <property type="match status" value="1"/>
</dbReference>
<organism evidence="1 2">
    <name type="scientific">Microlunatus ginsengisoli</name>
    <dbReference type="NCBI Taxonomy" id="363863"/>
    <lineage>
        <taxon>Bacteria</taxon>
        <taxon>Bacillati</taxon>
        <taxon>Actinomycetota</taxon>
        <taxon>Actinomycetes</taxon>
        <taxon>Propionibacteriales</taxon>
        <taxon>Propionibacteriaceae</taxon>
        <taxon>Microlunatus</taxon>
    </lineage>
</organism>
<proteinExistence type="predicted"/>
<dbReference type="SUPFAM" id="SSF53254">
    <property type="entry name" value="Phosphoglycerate mutase-like"/>
    <property type="match status" value="1"/>
</dbReference>
<protein>
    <submittedName>
        <fullName evidence="1">Histidine phosphatase family protein</fullName>
    </submittedName>
</protein>
<accession>A0ABP6ZMX9</accession>
<evidence type="ECO:0000313" key="1">
    <source>
        <dbReference type="EMBL" id="GAA3614406.1"/>
    </source>
</evidence>
<dbReference type="InterPro" id="IPR050275">
    <property type="entry name" value="PGM_Phosphatase"/>
</dbReference>
<dbReference type="CDD" id="cd07067">
    <property type="entry name" value="HP_PGM_like"/>
    <property type="match status" value="1"/>
</dbReference>
<evidence type="ECO:0000313" key="2">
    <source>
        <dbReference type="Proteomes" id="UP001501490"/>
    </source>
</evidence>
<dbReference type="PANTHER" id="PTHR48100:SF62">
    <property type="entry name" value="GLUCOSYL-3-PHOSPHOGLYCERATE PHOSPHATASE"/>
    <property type="match status" value="1"/>
</dbReference>
<dbReference type="EMBL" id="BAABAB010000010">
    <property type="protein sequence ID" value="GAA3614406.1"/>
    <property type="molecule type" value="Genomic_DNA"/>
</dbReference>
<sequence>MTAAQLVVLRHGRTAWNASGRFQGQADIPLDERGVAQAERAAEVLAELAPAEIVSSDLSRARQTAEPLARLTAVAVRTDPRLREISVGSWEGLTIEQALATMSPPDAEAYLAGEDVRRSPTGETVAEVAARASEALAEIGARAEPGSTVVVVMHGLAGKVGVAQLVGLPNDCWRALGSLHNCGWISVERHRTGDYWRISDYNVTAPRS</sequence>
<dbReference type="InterPro" id="IPR013078">
    <property type="entry name" value="His_Pase_superF_clade-1"/>
</dbReference>
<keyword evidence="2" id="KW-1185">Reference proteome</keyword>
<dbReference type="Gene3D" id="3.40.50.1240">
    <property type="entry name" value="Phosphoglycerate mutase-like"/>
    <property type="match status" value="1"/>
</dbReference>
<dbReference type="Proteomes" id="UP001501490">
    <property type="component" value="Unassembled WGS sequence"/>
</dbReference>
<dbReference type="Pfam" id="PF00300">
    <property type="entry name" value="His_Phos_1"/>
    <property type="match status" value="1"/>
</dbReference>
<dbReference type="RefSeq" id="WP_344803049.1">
    <property type="nucleotide sequence ID" value="NZ_BAABAB010000010.1"/>
</dbReference>
<dbReference type="InterPro" id="IPR029033">
    <property type="entry name" value="His_PPase_superfam"/>
</dbReference>
<dbReference type="SMART" id="SM00855">
    <property type="entry name" value="PGAM"/>
    <property type="match status" value="1"/>
</dbReference>
<gene>
    <name evidence="1" type="ORF">GCM10022236_15400</name>
</gene>
<comment type="caution">
    <text evidence="1">The sequence shown here is derived from an EMBL/GenBank/DDBJ whole genome shotgun (WGS) entry which is preliminary data.</text>
</comment>